<dbReference type="InterPro" id="IPR018060">
    <property type="entry name" value="HTH_AraC"/>
</dbReference>
<dbReference type="Proteomes" id="UP000247696">
    <property type="component" value="Chromosome"/>
</dbReference>
<dbReference type="STRING" id="1737425.GCA_900049755_01383"/>
<keyword evidence="7" id="KW-1185">Reference proteome</keyword>
<dbReference type="Gene3D" id="2.60.120.10">
    <property type="entry name" value="Jelly Rolls"/>
    <property type="match status" value="1"/>
</dbReference>
<feature type="domain" description="HTH araC/xylS-type" evidence="5">
    <location>
        <begin position="190"/>
        <end position="287"/>
    </location>
</feature>
<dbReference type="SUPFAM" id="SSF51182">
    <property type="entry name" value="RmlC-like cupins"/>
    <property type="match status" value="1"/>
</dbReference>
<evidence type="ECO:0000256" key="4">
    <source>
        <dbReference type="SAM" id="MobiDB-lite"/>
    </source>
</evidence>
<dbReference type="Pfam" id="PF02311">
    <property type="entry name" value="AraC_binding"/>
    <property type="match status" value="1"/>
</dbReference>
<evidence type="ECO:0000256" key="2">
    <source>
        <dbReference type="ARBA" id="ARBA00023125"/>
    </source>
</evidence>
<keyword evidence="3" id="KW-0804">Transcription</keyword>
<organism evidence="6 7">
    <name type="scientific">Corynebacterium provencense</name>
    <dbReference type="NCBI Taxonomy" id="1737425"/>
    <lineage>
        <taxon>Bacteria</taxon>
        <taxon>Bacillati</taxon>
        <taxon>Actinomycetota</taxon>
        <taxon>Actinomycetes</taxon>
        <taxon>Mycobacteriales</taxon>
        <taxon>Corynebacteriaceae</taxon>
        <taxon>Corynebacterium</taxon>
    </lineage>
</organism>
<dbReference type="Pfam" id="PF12833">
    <property type="entry name" value="HTH_18"/>
    <property type="match status" value="1"/>
</dbReference>
<evidence type="ECO:0000256" key="1">
    <source>
        <dbReference type="ARBA" id="ARBA00023015"/>
    </source>
</evidence>
<dbReference type="KEGG" id="cpre:Csp1_25130"/>
<evidence type="ECO:0000256" key="3">
    <source>
        <dbReference type="ARBA" id="ARBA00023163"/>
    </source>
</evidence>
<dbReference type="PANTHER" id="PTHR11019">
    <property type="entry name" value="HTH-TYPE TRANSCRIPTIONAL REGULATOR NIMR"/>
    <property type="match status" value="1"/>
</dbReference>
<reference evidence="7" key="1">
    <citation type="submission" date="2017-11" db="EMBL/GenBank/DDBJ databases">
        <title>Otitis media/interna in a cat caused by the recently described species Corynebacterium provencense.</title>
        <authorList>
            <person name="Kittl S."/>
            <person name="Brodard I."/>
            <person name="Rychener L."/>
            <person name="Jores J."/>
            <person name="Roosje P."/>
            <person name="Gobeli Brawand S."/>
        </authorList>
    </citation>
    <scope>NUCLEOTIDE SEQUENCE [LARGE SCALE GENOMIC DNA]</scope>
    <source>
        <strain evidence="7">17KM38</strain>
    </source>
</reference>
<dbReference type="SMART" id="SM00342">
    <property type="entry name" value="HTH_ARAC"/>
    <property type="match status" value="1"/>
</dbReference>
<feature type="compositionally biased region" description="Gly residues" evidence="4">
    <location>
        <begin position="14"/>
        <end position="30"/>
    </location>
</feature>
<dbReference type="InterPro" id="IPR011051">
    <property type="entry name" value="RmlC_Cupin_sf"/>
</dbReference>
<gene>
    <name evidence="6" type="primary">nimR_2</name>
    <name evidence="6" type="ORF">Csp1_25130</name>
</gene>
<dbReference type="InterPro" id="IPR009057">
    <property type="entry name" value="Homeodomain-like_sf"/>
</dbReference>
<keyword evidence="2" id="KW-0238">DNA-binding</keyword>
<dbReference type="EMBL" id="CP024988">
    <property type="protein sequence ID" value="AWT27261.1"/>
    <property type="molecule type" value="Genomic_DNA"/>
</dbReference>
<dbReference type="RefSeq" id="WP_227871084.1">
    <property type="nucleotide sequence ID" value="NZ_CP024988.1"/>
</dbReference>
<feature type="region of interest" description="Disordered" evidence="4">
    <location>
        <begin position="1"/>
        <end position="33"/>
    </location>
</feature>
<dbReference type="InterPro" id="IPR014710">
    <property type="entry name" value="RmlC-like_jellyroll"/>
</dbReference>
<accession>A0A2Z3YUA6</accession>
<sequence>MTAAVTGASFRGAGDAGGTGDAGDAGGAGSSGDARDALIPGDYLFTLRELRYPSPLEPELCTGRTHRHDNHHVVFFSVRGTAHVDIRGNRHHLPPGLGLFVPASVEHVSDTSEDSTLTAVYVRPSAWQGPAGAVRDVTVNAATRELLLHLAYRGMSRQQRFRAQRLCLEFMAEPGAPGLELPLPRSPLIQPITRQLLEHPEDARSLDDWAWLLATSGRTIARAFRSDTGMTFSEWRTVARMSAAVRLLGEGTPVGTVSRRVGYTSPSAFATALKRITGRGPQDFRTR</sequence>
<dbReference type="InterPro" id="IPR003313">
    <property type="entry name" value="AraC-bd"/>
</dbReference>
<dbReference type="GO" id="GO:0003700">
    <property type="term" value="F:DNA-binding transcription factor activity"/>
    <property type="evidence" value="ECO:0007669"/>
    <property type="project" value="InterPro"/>
</dbReference>
<dbReference type="PROSITE" id="PS01124">
    <property type="entry name" value="HTH_ARAC_FAMILY_2"/>
    <property type="match status" value="1"/>
</dbReference>
<evidence type="ECO:0000313" key="6">
    <source>
        <dbReference type="EMBL" id="AWT27261.1"/>
    </source>
</evidence>
<proteinExistence type="predicted"/>
<evidence type="ECO:0000313" key="7">
    <source>
        <dbReference type="Proteomes" id="UP000247696"/>
    </source>
</evidence>
<keyword evidence="1" id="KW-0805">Transcription regulation</keyword>
<dbReference type="SUPFAM" id="SSF46689">
    <property type="entry name" value="Homeodomain-like"/>
    <property type="match status" value="1"/>
</dbReference>
<dbReference type="PANTHER" id="PTHR11019:SF199">
    <property type="entry name" value="HTH-TYPE TRANSCRIPTIONAL REGULATOR NIMR"/>
    <property type="match status" value="1"/>
</dbReference>
<dbReference type="GO" id="GO:0043565">
    <property type="term" value="F:sequence-specific DNA binding"/>
    <property type="evidence" value="ECO:0007669"/>
    <property type="project" value="InterPro"/>
</dbReference>
<protein>
    <submittedName>
        <fullName evidence="6">HTH-type transcriptional regulator NimR</fullName>
    </submittedName>
</protein>
<dbReference type="Gene3D" id="1.10.10.60">
    <property type="entry name" value="Homeodomain-like"/>
    <property type="match status" value="1"/>
</dbReference>
<name>A0A2Z3YUA6_9CORY</name>
<dbReference type="AlphaFoldDB" id="A0A2Z3YUA6"/>
<evidence type="ECO:0000259" key="5">
    <source>
        <dbReference type="PROSITE" id="PS01124"/>
    </source>
</evidence>